<dbReference type="Proteomes" id="UP000318050">
    <property type="component" value="Unassembled WGS sequence"/>
</dbReference>
<comment type="caution">
    <text evidence="1">The sequence shown here is derived from an EMBL/GenBank/DDBJ whole genome shotgun (WGS) entry which is preliminary data.</text>
</comment>
<evidence type="ECO:0000313" key="1">
    <source>
        <dbReference type="EMBL" id="TWB63569.1"/>
    </source>
</evidence>
<evidence type="ECO:0000313" key="2">
    <source>
        <dbReference type="Proteomes" id="UP000318050"/>
    </source>
</evidence>
<sequence>MDTHLADAIPYRRHVAKITGARSIQAIQHVGLADHIGQSLKPRAERWVGIERIHTGTVSHRIQFCNLIQLNCSMDGALSMISSRIISAVSSSLRMDSFRRLAYSGLRSFSLAS</sequence>
<gene>
    <name evidence="1" type="ORF">FBZ92_10360</name>
</gene>
<reference evidence="1 2" key="1">
    <citation type="submission" date="2019-06" db="EMBL/GenBank/DDBJ databases">
        <title>Genomic Encyclopedia of Type Strains, Phase IV (KMG-V): Genome sequencing to study the core and pangenomes of soil and plant-associated prokaryotes.</title>
        <authorList>
            <person name="Whitman W."/>
        </authorList>
    </citation>
    <scope>NUCLEOTIDE SEQUENCE [LARGE SCALE GENOMIC DNA]</scope>
    <source>
        <strain evidence="1 2">BR 11140</strain>
    </source>
</reference>
<proteinExistence type="predicted"/>
<dbReference type="AlphaFoldDB" id="A0A560IZG6"/>
<organism evidence="1 2">
    <name type="scientific">Nitrospirillum amazonense</name>
    <dbReference type="NCBI Taxonomy" id="28077"/>
    <lineage>
        <taxon>Bacteria</taxon>
        <taxon>Pseudomonadati</taxon>
        <taxon>Pseudomonadota</taxon>
        <taxon>Alphaproteobacteria</taxon>
        <taxon>Rhodospirillales</taxon>
        <taxon>Azospirillaceae</taxon>
        <taxon>Nitrospirillum</taxon>
    </lineage>
</organism>
<name>A0A560IZG6_9PROT</name>
<accession>A0A560IZG6</accession>
<protein>
    <submittedName>
        <fullName evidence="1">Uncharacterized protein</fullName>
    </submittedName>
</protein>
<dbReference type="EMBL" id="VITT01000003">
    <property type="protein sequence ID" value="TWB63569.1"/>
    <property type="molecule type" value="Genomic_DNA"/>
</dbReference>